<dbReference type="PANTHER" id="PTHR38340:SF1">
    <property type="entry name" value="S-LAYER PROTEIN"/>
    <property type="match status" value="1"/>
</dbReference>
<dbReference type="PRINTS" id="PR00313">
    <property type="entry name" value="CABNDNGRPT"/>
</dbReference>
<protein>
    <submittedName>
        <fullName evidence="4">Calcium-binding protein</fullName>
    </submittedName>
</protein>
<dbReference type="Proteomes" id="UP001597108">
    <property type="component" value="Unassembled WGS sequence"/>
</dbReference>
<reference evidence="5" key="1">
    <citation type="journal article" date="2019" name="Int. J. Syst. Evol. Microbiol.">
        <title>The Global Catalogue of Microorganisms (GCM) 10K type strain sequencing project: providing services to taxonomists for standard genome sequencing and annotation.</title>
        <authorList>
            <consortium name="The Broad Institute Genomics Platform"/>
            <consortium name="The Broad Institute Genome Sequencing Center for Infectious Disease"/>
            <person name="Wu L."/>
            <person name="Ma J."/>
        </authorList>
    </citation>
    <scope>NUCLEOTIDE SEQUENCE [LARGE SCALE GENOMIC DNA]</scope>
    <source>
        <strain evidence="5">CCUG 60524</strain>
    </source>
</reference>
<feature type="region of interest" description="Disordered" evidence="3">
    <location>
        <begin position="1425"/>
        <end position="1444"/>
    </location>
</feature>
<dbReference type="PANTHER" id="PTHR38340">
    <property type="entry name" value="S-LAYER PROTEIN"/>
    <property type="match status" value="1"/>
</dbReference>
<dbReference type="PROSITE" id="PS00330">
    <property type="entry name" value="HEMOLYSIN_CALCIUM"/>
    <property type="match status" value="6"/>
</dbReference>
<evidence type="ECO:0000313" key="5">
    <source>
        <dbReference type="Proteomes" id="UP001597108"/>
    </source>
</evidence>
<dbReference type="EMBL" id="JBHTJT010000006">
    <property type="protein sequence ID" value="MFD0978728.1"/>
    <property type="molecule type" value="Genomic_DNA"/>
</dbReference>
<dbReference type="Gene3D" id="2.160.20.160">
    <property type="match status" value="1"/>
</dbReference>
<evidence type="ECO:0000256" key="1">
    <source>
        <dbReference type="ARBA" id="ARBA00004613"/>
    </source>
</evidence>
<dbReference type="InterPro" id="IPR018511">
    <property type="entry name" value="Hemolysin-typ_Ca-bd_CS"/>
</dbReference>
<dbReference type="Pfam" id="PF00353">
    <property type="entry name" value="HemolysinCabind"/>
    <property type="match status" value="13"/>
</dbReference>
<feature type="region of interest" description="Disordered" evidence="3">
    <location>
        <begin position="97"/>
        <end position="136"/>
    </location>
</feature>
<dbReference type="RefSeq" id="WP_386072773.1">
    <property type="nucleotide sequence ID" value="NZ_JBHTJT010000006.1"/>
</dbReference>
<comment type="caution">
    <text evidence="4">The sequence shown here is derived from an EMBL/GenBank/DDBJ whole genome shotgun (WGS) entry which is preliminary data.</text>
</comment>
<evidence type="ECO:0000313" key="4">
    <source>
        <dbReference type="EMBL" id="MFD0978728.1"/>
    </source>
</evidence>
<feature type="compositionally biased region" description="Gly residues" evidence="3">
    <location>
        <begin position="1547"/>
        <end position="1560"/>
    </location>
</feature>
<keyword evidence="2" id="KW-0964">Secreted</keyword>
<accession>A0ABW3IKX1</accession>
<feature type="compositionally biased region" description="Polar residues" evidence="3">
    <location>
        <begin position="1425"/>
        <end position="1435"/>
    </location>
</feature>
<feature type="region of interest" description="Disordered" evidence="3">
    <location>
        <begin position="1"/>
        <end position="84"/>
    </location>
</feature>
<proteinExistence type="predicted"/>
<name>A0ABW3IKX1_9RHOB</name>
<sequence>MPSDHDSSRFRRDTIADLSALMDAPTAGPPPEIAEETSARTTDTPDTQLRAAFAGLGKTWQPLEGPAAETDDAPSPESGWGAAGSAFRTNSFQASSAMIQSAASAPRTPRDSTPPLFERPQADDADTTATVRSETQDAPEDVFAASVITTMMRQQLPQEPVEVYATAQAPSELDIYKSRLDGLLPDVTEMRDAVKTIGYILFSAKYGVGAFKTADKTVKTTYDAIYFTDKLLTVVGFVSPLKAPTKAIQQVLKKVKKPVEKVEQKFDDITGKDDKSTPAKENNNEFIDKVQANIDKAALANATVQDALTLKVRQMEIASEATGNFQKALAVAMRSGETWSGRYDALNTAIESQLGNRNDKFAKVEALYEDVKAELDEFLKVMKDIDFGKILGELVDLDEIAKIFEFLEKPLEIAGNVLKPILPLLEAVDKLVGLIVDPVVDYVMETLGLGDLLEATEEAVAALIPSLNLLEAFETLMQPLSDFLLEYIIDALGTVPFLDLLEQAIFKDGVVGDAEKGPTGWGNDVANTLEGDDKPDILDALAGDDEIYGYAGNDVIIAGEGSDLLDGGQGNDLFYFGASFTEYELAREPGTANIIVSHLQPKTGVDTGIDTLISLGDKDSVVFTDVSFTGKELKNAIIGGSILNGDEDGKAADDLMFLNSSGTKVDGLYVANGRKGNDRIFGSTSDDRLNGGSGNDVLLPGSGDDEVNGQAGIDTFQVLEGANARLTVDLTDGTAFGLGQDKLSSIENVVASPNKDHKIRGTNADNVIYTGDGIDVITGMSGNDRIDAGGEDDYIVGGPGSDIISAGAGNVDVMISGSRAKQGVRDIYKGGDGYDVVSYTSSSNTIKFDVSDQSDDPSILQTLKNYMQDIPASGPVEIWAGTGRIVRYDAKGNRLTVDRTEDVEGFMGSDQDDILHGDAAARMLHGAGGNDTIYSGGSEYLYGGDGDDLILAEAVDGGASALQIEGGGGYDTLRLDDVGDARWFYRVESAIALTLRAHKTSVEGEDLRNARDVFFSIKPRQVEEISLGDYADHAIYEPGGTTTALFNLRGGNDRFDGENGFADVTAGAGNDIGNFYSGGSGIFRGGAGDDYARYDETDRNSAALMGNGVDTVLIERFFGHANGGQGFDTISFDVSYQSRIEVNLAAGTVASFKGVSTLVSEQVGMTLENFEKLIATDFNDVLSGSGADEQLIGRGGSDLMRGAGGRDKLFGGAANDTLQGGRGDDLLHGGAGNDLLKGGGGSDTASYAWVRPGGLDGALIADSFSGVTVDLFAGTAAGAFGFDTLVAIENVSGSGGDDTLQGNNRDNLLAGDEGDDRLFGADGNDVLVTGSGDDRAWGGKGDDTVTVGLGTKKLYGSDGFDTLDFGTVDGELSVDFGAGTYQATFDARTPVWVVLDRDGDGVAESDGTEARIFGGVAMTPQQVLETDPNYSNSTDDTTRALPDEDDDAFDDFRIELETIGLASRGNFAGFERVVGGNSNDRISGDSSDNSFAGMGGRDVLEGYGGHDELRGGLGNDSLLGGGGADALFGDAGKDRIDGAAGGDRLKGGAGNDTMTGGGGADTILGDAGADSLEGGSGNDALKGGGGNDLLRGGDGADTMSGNGGNDTLKGGAGNDRLFGNKGADLLQGGNGADVIDGGQTGDVLDGGSGNDLLTGGQGADDFVFANNYGRNQIVDFEARNDREDIDLSDVTRIKDFKDLKANHMKQVGDRVVIDDGANTQIVLLSTDLGDLDRQDFLF</sequence>
<dbReference type="InterPro" id="IPR050557">
    <property type="entry name" value="RTX_toxin/Mannuronan_C5-epim"/>
</dbReference>
<feature type="region of interest" description="Disordered" evidence="3">
    <location>
        <begin position="1540"/>
        <end position="1613"/>
    </location>
</feature>
<keyword evidence="5" id="KW-1185">Reference proteome</keyword>
<gene>
    <name evidence="4" type="ORF">ACFQ2S_03595</name>
</gene>
<dbReference type="Gene3D" id="2.150.10.10">
    <property type="entry name" value="Serralysin-like metalloprotease, C-terminal"/>
    <property type="match status" value="9"/>
</dbReference>
<comment type="subcellular location">
    <subcellularLocation>
        <location evidence="1">Secreted</location>
    </subcellularLocation>
</comment>
<dbReference type="InterPro" id="IPR001343">
    <property type="entry name" value="Hemolysn_Ca-bd"/>
</dbReference>
<evidence type="ECO:0000256" key="2">
    <source>
        <dbReference type="ARBA" id="ARBA00022525"/>
    </source>
</evidence>
<dbReference type="SUPFAM" id="SSF51120">
    <property type="entry name" value="beta-Roll"/>
    <property type="match status" value="8"/>
</dbReference>
<organism evidence="4 5">
    <name type="scientific">Tropicimonas aquimaris</name>
    <dbReference type="NCBI Taxonomy" id="914152"/>
    <lineage>
        <taxon>Bacteria</taxon>
        <taxon>Pseudomonadati</taxon>
        <taxon>Pseudomonadota</taxon>
        <taxon>Alphaproteobacteria</taxon>
        <taxon>Rhodobacterales</taxon>
        <taxon>Roseobacteraceae</taxon>
        <taxon>Tropicimonas</taxon>
    </lineage>
</organism>
<dbReference type="InterPro" id="IPR011049">
    <property type="entry name" value="Serralysin-like_metalloprot_C"/>
</dbReference>
<evidence type="ECO:0000256" key="3">
    <source>
        <dbReference type="SAM" id="MobiDB-lite"/>
    </source>
</evidence>
<feature type="compositionally biased region" description="Basic and acidic residues" evidence="3">
    <location>
        <begin position="1"/>
        <end position="15"/>
    </location>
</feature>
<feature type="compositionally biased region" description="Gly residues" evidence="3">
    <location>
        <begin position="1574"/>
        <end position="1595"/>
    </location>
</feature>